<dbReference type="GO" id="GO:0046872">
    <property type="term" value="F:metal ion binding"/>
    <property type="evidence" value="ECO:0007669"/>
    <property type="project" value="UniProtKB-KW"/>
</dbReference>
<proteinExistence type="predicted"/>
<evidence type="ECO:0000313" key="3">
    <source>
        <dbReference type="EMBL" id="KAG9250319.1"/>
    </source>
</evidence>
<accession>A0A9P8CK95</accession>
<dbReference type="AlphaFoldDB" id="A0A9P8CK95"/>
<dbReference type="GO" id="GO:0005737">
    <property type="term" value="C:cytoplasm"/>
    <property type="evidence" value="ECO:0007669"/>
    <property type="project" value="TreeGrafter"/>
</dbReference>
<comment type="caution">
    <text evidence="3">The sequence shown here is derived from an EMBL/GenBank/DDBJ whole genome shotgun (WGS) entry which is preliminary data.</text>
</comment>
<organism evidence="3 4">
    <name type="scientific">Emericellopsis atlantica</name>
    <dbReference type="NCBI Taxonomy" id="2614577"/>
    <lineage>
        <taxon>Eukaryota</taxon>
        <taxon>Fungi</taxon>
        <taxon>Dikarya</taxon>
        <taxon>Ascomycota</taxon>
        <taxon>Pezizomycotina</taxon>
        <taxon>Sordariomycetes</taxon>
        <taxon>Hypocreomycetidae</taxon>
        <taxon>Hypocreales</taxon>
        <taxon>Bionectriaceae</taxon>
        <taxon>Emericellopsis</taxon>
    </lineage>
</organism>
<dbReference type="EMBL" id="MU251279">
    <property type="protein sequence ID" value="KAG9250319.1"/>
    <property type="molecule type" value="Genomic_DNA"/>
</dbReference>
<keyword evidence="2" id="KW-0378">Hydrolase</keyword>
<keyword evidence="4" id="KW-1185">Reference proteome</keyword>
<name>A0A9P8CK95_9HYPO</name>
<dbReference type="PANTHER" id="PTHR23422">
    <property type="entry name" value="DIPEPTIDYL PEPTIDASE III-RELATED"/>
    <property type="match status" value="1"/>
</dbReference>
<dbReference type="GO" id="GO:0008239">
    <property type="term" value="F:dipeptidyl-peptidase activity"/>
    <property type="evidence" value="ECO:0007669"/>
    <property type="project" value="TreeGrafter"/>
</dbReference>
<dbReference type="Gene3D" id="3.30.540.30">
    <property type="match status" value="3"/>
</dbReference>
<dbReference type="PANTHER" id="PTHR23422:SF11">
    <property type="entry name" value="DIPEPTIDYL PEPTIDASE 3"/>
    <property type="match status" value="1"/>
</dbReference>
<evidence type="ECO:0000256" key="2">
    <source>
        <dbReference type="ARBA" id="ARBA00022801"/>
    </source>
</evidence>
<protein>
    <submittedName>
        <fullName evidence="3">Dipeptidyl peptidase III</fullName>
    </submittedName>
</protein>
<dbReference type="RefSeq" id="XP_046114243.1">
    <property type="nucleotide sequence ID" value="XM_046264232.1"/>
</dbReference>
<dbReference type="Proteomes" id="UP000887229">
    <property type="component" value="Unassembled WGS sequence"/>
</dbReference>
<reference evidence="3" key="1">
    <citation type="journal article" date="2021" name="IMA Fungus">
        <title>Genomic characterization of three marine fungi, including Emericellopsis atlantica sp. nov. with signatures of a generalist lifestyle and marine biomass degradation.</title>
        <authorList>
            <person name="Hagestad O.C."/>
            <person name="Hou L."/>
            <person name="Andersen J.H."/>
            <person name="Hansen E.H."/>
            <person name="Altermark B."/>
            <person name="Li C."/>
            <person name="Kuhnert E."/>
            <person name="Cox R.J."/>
            <person name="Crous P.W."/>
            <person name="Spatafora J.W."/>
            <person name="Lail K."/>
            <person name="Amirebrahimi M."/>
            <person name="Lipzen A."/>
            <person name="Pangilinan J."/>
            <person name="Andreopoulos W."/>
            <person name="Hayes R.D."/>
            <person name="Ng V."/>
            <person name="Grigoriev I.V."/>
            <person name="Jackson S.A."/>
            <person name="Sutton T.D.S."/>
            <person name="Dobson A.D.W."/>
            <person name="Rama T."/>
        </authorList>
    </citation>
    <scope>NUCLEOTIDE SEQUENCE</scope>
    <source>
        <strain evidence="3">TS7</strain>
    </source>
</reference>
<evidence type="ECO:0000256" key="1">
    <source>
        <dbReference type="ARBA" id="ARBA00022723"/>
    </source>
</evidence>
<dbReference type="Pfam" id="PF03571">
    <property type="entry name" value="Peptidase_M49"/>
    <property type="match status" value="1"/>
</dbReference>
<dbReference type="InterPro" id="IPR039461">
    <property type="entry name" value="Peptidase_M49"/>
</dbReference>
<dbReference type="OrthoDB" id="4694525at2759"/>
<gene>
    <name evidence="3" type="ORF">F5Z01DRAFT_666458</name>
</gene>
<evidence type="ECO:0000313" key="4">
    <source>
        <dbReference type="Proteomes" id="UP000887229"/>
    </source>
</evidence>
<dbReference type="GeneID" id="70295135"/>
<sequence length="693" mass="77617">MAPVYQLTIEEVFNRLTARERLYAHHVGRAVWYGSRIVMRQTSPESEGIYDFILELHKACGGQWSRLVDAHGAKQKDVDALLEFAAQFLAHLGNYYAMGDRKVVPQVAPDALREMAKISVKATRALENVIEPMFAVPPYHLGYPGETTQSTYYSGNEPITVEEIGVVANIMEKHHIEPENTRVHKWIDHMQATPVFDIVQASVEDSAPITLETTPEAVYRVTRGSHAAELSMVCEELEKAAEYASNETQASLARENIKYFQTGDIEHFFSAQRLWATDRSPRVEHVIGFMESYRDPYGVRCEWEGIASISDPDETSKLDGLIQDATKFIRLLPWAVPGENDGKGPFEPSEFTAPNFTIVHALAFCNSTVWDGCNLPNYGDIRETYGAKNIVFSNRLRIKEESTPLSAFVDPSEAGMLKTYSGTVHFIKNAIHELLGHGTGKLLSETAPGVFNFDRDNPPTNPLTDAPVETWYKFGQAWQGVFNDLANSIEECRATLVSYFLPAEREVLSVFGLDDEDTVADFVYYLYLTIGTLGLESLASFNSENRSWGDQHHRGDFAIFKHLLLDGGDVMSVDYNADARTVRVNVDRSKIISHGKPSLGRLVLRLHVWRCIANVDSCREFYEPLTNVDGEYEAWRQVVVSAGTDGESSLVRTDPGGKIVQANTFLTHDGGVELRVYEQSNEGIVQSFFERAV</sequence>
<keyword evidence="1" id="KW-0479">Metal-binding</keyword>